<accession>A0AAU7PGC1</accession>
<reference evidence="1" key="1">
    <citation type="submission" date="2024-05" db="EMBL/GenBank/DDBJ databases">
        <title>Isolation and characterization of the novel Burkholderia jumbo bacteriophage Surprise13.</title>
        <authorList>
            <person name="Supina B.S.I."/>
            <person name="Dennis J."/>
        </authorList>
    </citation>
    <scope>NUCLEOTIDE SEQUENCE</scope>
</reference>
<name>A0AAU7PGC1_9VIRU</name>
<dbReference type="EMBL" id="PP856017">
    <property type="protein sequence ID" value="XBS47558.1"/>
    <property type="molecule type" value="Genomic_DNA"/>
</dbReference>
<dbReference type="SUPFAM" id="SSF56784">
    <property type="entry name" value="HAD-like"/>
    <property type="match status" value="1"/>
</dbReference>
<proteinExistence type="predicted"/>
<protein>
    <submittedName>
        <fullName evidence="1">Uncharacterized protein</fullName>
    </submittedName>
</protein>
<evidence type="ECO:0000313" key="1">
    <source>
        <dbReference type="EMBL" id="XBS47558.1"/>
    </source>
</evidence>
<dbReference type="InterPro" id="IPR023214">
    <property type="entry name" value="HAD_sf"/>
</dbReference>
<gene>
    <name evidence="1" type="ORF">SURPRISE13_114</name>
</gene>
<dbReference type="Gene3D" id="3.40.50.1000">
    <property type="entry name" value="HAD superfamily/HAD-like"/>
    <property type="match status" value="1"/>
</dbReference>
<dbReference type="CDD" id="cd01427">
    <property type="entry name" value="HAD_like"/>
    <property type="match status" value="1"/>
</dbReference>
<organism evidence="1">
    <name type="scientific">Burkholderia phage vB_BgluM-SURPRISE13</name>
    <dbReference type="NCBI Taxonomy" id="3159457"/>
    <lineage>
        <taxon>Viruses</taxon>
    </lineage>
</organism>
<dbReference type="InterPro" id="IPR036412">
    <property type="entry name" value="HAD-like_sf"/>
</dbReference>
<sequence>MKTPITYAKAQVFRPGTGLEQHSKIQQHVGVLAQEPDFKTKVATVVITKRDLNRLFGEDQPREFYLSANGFLTYVALKTETGLEGEERFATAIALNSTVLSLIFEGNDHVWVNDAHMPWVRFVVLANEIEIADLAIDERIVKITAEEYGQTHPMWCWNGIEWSPNGNPVEADPAPVKPKIHLRDIPLTNRANRRMVRNSIQQNREVLEDAHVKSGSSLSFDEWMVQNQQVNVVALQQLEGIDNLPDDEYVDAMVKFKQAEVTAYHNVAIQKGETDKHLFDYCVEHFGEEFQHVGRKDAQMEIDAQTVDPEIEDDSGEVDEPAVFVVTFDGTIVENQRPSIGPESPFALETLKALKKNGHLVFIFSGRKDDERQAMLDFMAASDFVPAGIVKLLLPDDVLTVEDTDRISQEWHPLIDKIELSEGLPIDYVIDHKQFAAPVVNITGKGDATYFWGDLIDSLYGEGYLTEEDVESIKDSLNEQAQSL</sequence>